<keyword evidence="2" id="KW-0812">Transmembrane</keyword>
<feature type="transmembrane region" description="Helical" evidence="2">
    <location>
        <begin position="189"/>
        <end position="207"/>
    </location>
</feature>
<accession>A0A0C1ME79</accession>
<dbReference type="RefSeq" id="WP_039611959.1">
    <property type="nucleotide sequence ID" value="NZ_JWIC01000010.1"/>
</dbReference>
<keyword evidence="1" id="KW-0175">Coiled coil</keyword>
<sequence>MSTDPWNVLALAPTSDKQVIEAAYQQKLEDLKTESEETRAEQEQAIHAAYQAILTGLAEPFSPAADSLADPLFNEFDDELSDLLNNAHRHTQLSAWQLLVDHPACENVSLRNDLAALVFDKVLTHQKTCQVDKEMISSEVLIFLTEQLEWASRDDLKARYGEGFYYRMTQQEIPQQEIVPEPIADTGNLANIFIGLTIICAIGLLMISV</sequence>
<organism evidence="3 4">
    <name type="scientific">Pseudoalteromonas luteoviolacea</name>
    <dbReference type="NCBI Taxonomy" id="43657"/>
    <lineage>
        <taxon>Bacteria</taxon>
        <taxon>Pseudomonadati</taxon>
        <taxon>Pseudomonadota</taxon>
        <taxon>Gammaproteobacteria</taxon>
        <taxon>Alteromonadales</taxon>
        <taxon>Pseudoalteromonadaceae</taxon>
        <taxon>Pseudoalteromonas</taxon>
    </lineage>
</organism>
<feature type="coiled-coil region" evidence="1">
    <location>
        <begin position="21"/>
        <end position="48"/>
    </location>
</feature>
<comment type="caution">
    <text evidence="3">The sequence shown here is derived from an EMBL/GenBank/DDBJ whole genome shotgun (WGS) entry which is preliminary data.</text>
</comment>
<evidence type="ECO:0000313" key="4">
    <source>
        <dbReference type="Proteomes" id="UP000031327"/>
    </source>
</evidence>
<dbReference type="EMBL" id="JWIC01000010">
    <property type="protein sequence ID" value="KID55069.1"/>
    <property type="molecule type" value="Genomic_DNA"/>
</dbReference>
<reference evidence="3 4" key="1">
    <citation type="submission" date="2014-12" db="EMBL/GenBank/DDBJ databases">
        <title>Draft Genome Sequence of Pseudoalteromonas luteoviolacea HI1.</title>
        <authorList>
            <person name="Asahina A.Y."/>
            <person name="Hadfield M.G."/>
        </authorList>
    </citation>
    <scope>NUCLEOTIDE SEQUENCE [LARGE SCALE GENOMIC DNA]</scope>
    <source>
        <strain evidence="3 4">HI1</strain>
    </source>
</reference>
<dbReference type="OrthoDB" id="5524449at2"/>
<name>A0A0C1ME79_9GAMM</name>
<evidence type="ECO:0000256" key="2">
    <source>
        <dbReference type="SAM" id="Phobius"/>
    </source>
</evidence>
<evidence type="ECO:0000256" key="1">
    <source>
        <dbReference type="SAM" id="Coils"/>
    </source>
</evidence>
<evidence type="ECO:0000313" key="3">
    <source>
        <dbReference type="EMBL" id="KID55069.1"/>
    </source>
</evidence>
<keyword evidence="2" id="KW-0472">Membrane</keyword>
<proteinExistence type="predicted"/>
<dbReference type="Proteomes" id="UP000031327">
    <property type="component" value="Unassembled WGS sequence"/>
</dbReference>
<protein>
    <submittedName>
        <fullName evidence="3">Uncharacterized protein</fullName>
    </submittedName>
</protein>
<keyword evidence="2" id="KW-1133">Transmembrane helix</keyword>
<gene>
    <name evidence="3" type="ORF">JF50_24970</name>
</gene>
<dbReference type="AlphaFoldDB" id="A0A0C1ME79"/>